<protein>
    <submittedName>
        <fullName evidence="2">ABC transmembrane type-1 domain-containing protein</fullName>
    </submittedName>
</protein>
<reference evidence="2" key="1">
    <citation type="submission" date="2019-11" db="UniProtKB">
        <authorList>
            <consortium name="WormBaseParasite"/>
        </authorList>
    </citation>
    <scope>IDENTIFICATION</scope>
</reference>
<evidence type="ECO:0000313" key="2">
    <source>
        <dbReference type="WBParaSite" id="MCU_010876-RA"/>
    </source>
</evidence>
<keyword evidence="1" id="KW-0812">Transmembrane</keyword>
<proteinExistence type="predicted"/>
<feature type="transmembrane region" description="Helical" evidence="1">
    <location>
        <begin position="82"/>
        <end position="104"/>
    </location>
</feature>
<evidence type="ECO:0000256" key="1">
    <source>
        <dbReference type="SAM" id="Phobius"/>
    </source>
</evidence>
<dbReference type="WBParaSite" id="MCU_010876-RA">
    <property type="protein sequence ID" value="MCU_010876-RA"/>
    <property type="gene ID" value="MCU_010876"/>
</dbReference>
<organism evidence="2">
    <name type="scientific">Mesocestoides corti</name>
    <name type="common">Flatworm</name>
    <dbReference type="NCBI Taxonomy" id="53468"/>
    <lineage>
        <taxon>Eukaryota</taxon>
        <taxon>Metazoa</taxon>
        <taxon>Spiralia</taxon>
        <taxon>Lophotrochozoa</taxon>
        <taxon>Platyhelminthes</taxon>
        <taxon>Cestoda</taxon>
        <taxon>Eucestoda</taxon>
        <taxon>Cyclophyllidea</taxon>
        <taxon>Mesocestoididae</taxon>
        <taxon>Mesocestoides</taxon>
    </lineage>
</organism>
<name>A0A5K3FSJ7_MESCO</name>
<keyword evidence="1" id="KW-0472">Membrane</keyword>
<sequence length="116" mass="12948">MTSRGIESLIMSTGAAPQKNGHIGYRCTLYPGWISSRRFLRQMQKDNIDCALLQQEISHRAETKFAKGKLKNRVLDAIRGPVLQLVMCSLVLIDALIVTAEIVLDIHAVKGKLSWT</sequence>
<dbReference type="AlphaFoldDB" id="A0A5K3FSJ7"/>
<keyword evidence="1" id="KW-1133">Transmembrane helix</keyword>
<accession>A0A5K3FSJ7</accession>